<dbReference type="RefSeq" id="XP_041291700.1">
    <property type="nucleotide sequence ID" value="XM_041432500.1"/>
</dbReference>
<accession>A0A9P7JT04</accession>
<dbReference type="Proteomes" id="UP000823399">
    <property type="component" value="Unassembled WGS sequence"/>
</dbReference>
<evidence type="ECO:0000259" key="4">
    <source>
        <dbReference type="Pfam" id="PF24883"/>
    </source>
</evidence>
<evidence type="ECO:0000256" key="2">
    <source>
        <dbReference type="SAM" id="MobiDB-lite"/>
    </source>
</evidence>
<dbReference type="PANTHER" id="PTHR10039:SF14">
    <property type="entry name" value="NACHT DOMAIN-CONTAINING PROTEIN"/>
    <property type="match status" value="1"/>
</dbReference>
<dbReference type="PANTHER" id="PTHR10039">
    <property type="entry name" value="AMELOGENIN"/>
    <property type="match status" value="1"/>
</dbReference>
<keyword evidence="1" id="KW-0677">Repeat</keyword>
<reference evidence="5" key="1">
    <citation type="journal article" date="2020" name="New Phytol.">
        <title>Comparative genomics reveals dynamic genome evolution in host specialist ectomycorrhizal fungi.</title>
        <authorList>
            <person name="Lofgren L.A."/>
            <person name="Nguyen N.H."/>
            <person name="Vilgalys R."/>
            <person name="Ruytinx J."/>
            <person name="Liao H.L."/>
            <person name="Branco S."/>
            <person name="Kuo A."/>
            <person name="LaButti K."/>
            <person name="Lipzen A."/>
            <person name="Andreopoulos W."/>
            <person name="Pangilinan J."/>
            <person name="Riley R."/>
            <person name="Hundley H."/>
            <person name="Na H."/>
            <person name="Barry K."/>
            <person name="Grigoriev I.V."/>
            <person name="Stajich J.E."/>
            <person name="Kennedy P.G."/>
        </authorList>
    </citation>
    <scope>NUCLEOTIDE SEQUENCE</scope>
    <source>
        <strain evidence="5">FC423</strain>
    </source>
</reference>
<evidence type="ECO:0008006" key="7">
    <source>
        <dbReference type="Google" id="ProtNLM"/>
    </source>
</evidence>
<comment type="caution">
    <text evidence="5">The sequence shown here is derived from an EMBL/GenBank/DDBJ whole genome shotgun (WGS) entry which is preliminary data.</text>
</comment>
<name>A0A9P7JT04_9AGAM</name>
<feature type="compositionally biased region" description="Polar residues" evidence="2">
    <location>
        <begin position="21"/>
        <end position="49"/>
    </location>
</feature>
<dbReference type="InterPro" id="IPR027417">
    <property type="entry name" value="P-loop_NTPase"/>
</dbReference>
<keyword evidence="6" id="KW-1185">Reference proteome</keyword>
<dbReference type="Gene3D" id="3.40.50.300">
    <property type="entry name" value="P-loop containing nucleotide triphosphate hydrolases"/>
    <property type="match status" value="1"/>
</dbReference>
<feature type="region of interest" description="Disordered" evidence="2">
    <location>
        <begin position="1"/>
        <end position="67"/>
    </location>
</feature>
<dbReference type="OrthoDB" id="2683297at2759"/>
<dbReference type="InterPro" id="IPR046522">
    <property type="entry name" value="DUF6699"/>
</dbReference>
<organism evidence="5 6">
    <name type="scientific">Suillus discolor</name>
    <dbReference type="NCBI Taxonomy" id="1912936"/>
    <lineage>
        <taxon>Eukaryota</taxon>
        <taxon>Fungi</taxon>
        <taxon>Dikarya</taxon>
        <taxon>Basidiomycota</taxon>
        <taxon>Agaricomycotina</taxon>
        <taxon>Agaricomycetes</taxon>
        <taxon>Agaricomycetidae</taxon>
        <taxon>Boletales</taxon>
        <taxon>Suillineae</taxon>
        <taxon>Suillaceae</taxon>
        <taxon>Suillus</taxon>
    </lineage>
</organism>
<dbReference type="InterPro" id="IPR056884">
    <property type="entry name" value="NPHP3-like_N"/>
</dbReference>
<dbReference type="Pfam" id="PF24883">
    <property type="entry name" value="NPHP3_N"/>
    <property type="match status" value="1"/>
</dbReference>
<sequence length="976" mass="109030">MGPAKPHYVSSPPSISERKTGTSPRTGSDFPQSSSSSNTKVAPGASTSAIPPVNKRGTEGERDLSSKLRFRKEMAAVRTARFTSHVSDSNPAMYIRPLHSGRFLSTSPPLPDSQAPLTPSATLTGNAFSATNPALLNSIMPRLKPSRARLHDMFQSDEEFDILDTHSDGFIESTYMSSYSSRSVSPAFIPSPNLNWQLLSYHPARPNLSLHFDIAFPTHDIEYIQDSSCGIQRTPLSDADLDMPAADEELINMTINFQRNPSQWDIYVKRDEGIRVRDVFEAIYSAFDIPLKLYEKSLIPLHLRAGCEEAFRLRCNLAPVLPVMQRRQGWKRVDTLLYETIFCGLTQSKRGVWTLNLSGTMSKALDRRRLMSHHIARYRAGGLPWDPMLELETTASNALPAPPVLEISGEYLPPYPDQSPNALPNYSNNDLFNLPLSAAFVHRTGVSNDIVLPPQAACRICNIARLNAIFRHGTLCTLLYNIPSSITQPSGQDYIWAFFCRFAPLGALFDSPGRGPLPMIRLGTDSARLVERLEANFENPSNTMSWLHGPSGAGKSVIAYTVASHCRQKNILAGSFFFSRRHANCRNARSLVFALAYQLGLSQPQAKEKIVEALDSDPGIISPSRDLREQFARLLIEPLEAVDRCSPSRVFVIDAIDQCQDQVPELISLLTRLLSHMIEIDVGLHIFFTSRDYTKGVLIKPHLFPMISDIALDLAGITRDVRLFLHQSFNKIHKRHRLQCHKPWPPEEVLGRLVDRVGPHFITGSIIVKFVESLDHDPADRMDFIDHISFNPSSPSESSVDDFYKFIISTADDPGQAYLYLTILVNIAGMLSYSQLDDLLNRGPNQKFDMRSALSQLSPLVHTPDGPDSAVQVCHESLCDFLSDPLRCAEQFISEGVVHRLLAYSSLSVMIEELPNDSILCSLAEIVTNVHTLKDQHKTDSGALDYACTHWAHHLSLAEWDDDLRSIMTTFMRQKL</sequence>
<evidence type="ECO:0000256" key="1">
    <source>
        <dbReference type="ARBA" id="ARBA00022737"/>
    </source>
</evidence>
<feature type="non-terminal residue" evidence="5">
    <location>
        <position position="1"/>
    </location>
</feature>
<feature type="domain" description="DUF6699" evidence="3">
    <location>
        <begin position="210"/>
        <end position="350"/>
    </location>
</feature>
<feature type="compositionally biased region" description="Basic and acidic residues" evidence="2">
    <location>
        <begin position="56"/>
        <end position="67"/>
    </location>
</feature>
<proteinExistence type="predicted"/>
<evidence type="ECO:0000259" key="3">
    <source>
        <dbReference type="Pfam" id="PF20415"/>
    </source>
</evidence>
<dbReference type="EMBL" id="JABBWM010000035">
    <property type="protein sequence ID" value="KAG2106662.1"/>
    <property type="molecule type" value="Genomic_DNA"/>
</dbReference>
<gene>
    <name evidence="5" type="ORF">F5147DRAFT_614412</name>
</gene>
<evidence type="ECO:0000313" key="6">
    <source>
        <dbReference type="Proteomes" id="UP000823399"/>
    </source>
</evidence>
<protein>
    <recommendedName>
        <fullName evidence="7">NACHT domain-containing protein</fullName>
    </recommendedName>
</protein>
<dbReference type="GeneID" id="64694759"/>
<dbReference type="AlphaFoldDB" id="A0A9P7JT04"/>
<dbReference type="SUPFAM" id="SSF52540">
    <property type="entry name" value="P-loop containing nucleoside triphosphate hydrolases"/>
    <property type="match status" value="1"/>
</dbReference>
<feature type="domain" description="Nephrocystin 3-like N-terminal" evidence="4">
    <location>
        <begin position="538"/>
        <end position="691"/>
    </location>
</feature>
<evidence type="ECO:0000313" key="5">
    <source>
        <dbReference type="EMBL" id="KAG2106662.1"/>
    </source>
</evidence>
<dbReference type="Pfam" id="PF20415">
    <property type="entry name" value="DUF6699"/>
    <property type="match status" value="1"/>
</dbReference>